<gene>
    <name evidence="2" type="ORF">ACFFR3_23735</name>
</gene>
<accession>A0ABV5NQM0</accession>
<keyword evidence="1" id="KW-0812">Transmembrane</keyword>
<sequence length="47" mass="5323">MTLMIEIAWTAGQDARRFWSYFLLPAALIAGIRLIVTTVITSLDARR</sequence>
<keyword evidence="1" id="KW-0472">Membrane</keyword>
<proteinExistence type="predicted"/>
<comment type="caution">
    <text evidence="2">The sequence shown here is derived from an EMBL/GenBank/DDBJ whole genome shotgun (WGS) entry which is preliminary data.</text>
</comment>
<organism evidence="2 3">
    <name type="scientific">Nonomuraea salmonea</name>
    <dbReference type="NCBI Taxonomy" id="46181"/>
    <lineage>
        <taxon>Bacteria</taxon>
        <taxon>Bacillati</taxon>
        <taxon>Actinomycetota</taxon>
        <taxon>Actinomycetes</taxon>
        <taxon>Streptosporangiales</taxon>
        <taxon>Streptosporangiaceae</taxon>
        <taxon>Nonomuraea</taxon>
    </lineage>
</organism>
<reference evidence="2 3" key="1">
    <citation type="submission" date="2024-09" db="EMBL/GenBank/DDBJ databases">
        <authorList>
            <person name="Sun Q."/>
            <person name="Mori K."/>
        </authorList>
    </citation>
    <scope>NUCLEOTIDE SEQUENCE [LARGE SCALE GENOMIC DNA]</scope>
    <source>
        <strain evidence="2 3">JCM 3324</strain>
    </source>
</reference>
<dbReference type="EMBL" id="JBHMCF010000026">
    <property type="protein sequence ID" value="MFB9472532.1"/>
    <property type="molecule type" value="Genomic_DNA"/>
</dbReference>
<feature type="transmembrane region" description="Helical" evidence="1">
    <location>
        <begin position="20"/>
        <end position="43"/>
    </location>
</feature>
<protein>
    <recommendedName>
        <fullName evidence="4">ABC transporter permease</fullName>
    </recommendedName>
</protein>
<keyword evidence="1" id="KW-1133">Transmembrane helix</keyword>
<name>A0ABV5NQM0_9ACTN</name>
<keyword evidence="3" id="KW-1185">Reference proteome</keyword>
<evidence type="ECO:0008006" key="4">
    <source>
        <dbReference type="Google" id="ProtNLM"/>
    </source>
</evidence>
<evidence type="ECO:0000313" key="2">
    <source>
        <dbReference type="EMBL" id="MFB9472532.1"/>
    </source>
</evidence>
<dbReference type="Proteomes" id="UP001589568">
    <property type="component" value="Unassembled WGS sequence"/>
</dbReference>
<dbReference type="RefSeq" id="WP_345395022.1">
    <property type="nucleotide sequence ID" value="NZ_BAAAXS010000001.1"/>
</dbReference>
<evidence type="ECO:0000256" key="1">
    <source>
        <dbReference type="SAM" id="Phobius"/>
    </source>
</evidence>
<evidence type="ECO:0000313" key="3">
    <source>
        <dbReference type="Proteomes" id="UP001589568"/>
    </source>
</evidence>